<dbReference type="Proteomes" id="UP000594059">
    <property type="component" value="Chromosome"/>
</dbReference>
<dbReference type="EMBL" id="CP063656">
    <property type="protein sequence ID" value="QOW18508.1"/>
    <property type="molecule type" value="Genomic_DNA"/>
</dbReference>
<evidence type="ECO:0000313" key="3">
    <source>
        <dbReference type="Proteomes" id="UP000594059"/>
    </source>
</evidence>
<reference evidence="2 3" key="1">
    <citation type="submission" date="2020-10" db="EMBL/GenBank/DDBJ databases">
        <title>complete genome sequencing of Lysobacter sp. H21R20.</title>
        <authorList>
            <person name="Bae J.-W."/>
            <person name="Lee S.-Y."/>
        </authorList>
    </citation>
    <scope>NUCLEOTIDE SEQUENCE [LARGE SCALE GENOMIC DNA]</scope>
    <source>
        <strain evidence="2 3">H21R20</strain>
    </source>
</reference>
<protein>
    <submittedName>
        <fullName evidence="2">Uncharacterized protein</fullName>
    </submittedName>
</protein>
<sequence length="132" mass="14138">MSSKFNGSRNDNDDTPDTGIEPHADLRDAAGKLLCGIVRRDGEWVLGMDGKMVGSSDSAATMLALIRRAASMHERTGATTTLKFSDALRDAAHTEARQLGLDFPQFEAQLDEKMKTNPSSSASSAADRSGLH</sequence>
<proteinExistence type="predicted"/>
<evidence type="ECO:0000313" key="2">
    <source>
        <dbReference type="EMBL" id="QOW18508.1"/>
    </source>
</evidence>
<dbReference type="KEGG" id="lcic:INQ41_07185"/>
<evidence type="ECO:0000256" key="1">
    <source>
        <dbReference type="SAM" id="MobiDB-lite"/>
    </source>
</evidence>
<name>A0A7S6UDX3_9GAMM</name>
<organism evidence="2 3">
    <name type="scientific">Novilysobacter ciconiae</name>
    <dbReference type="NCBI Taxonomy" id="2781022"/>
    <lineage>
        <taxon>Bacteria</taxon>
        <taxon>Pseudomonadati</taxon>
        <taxon>Pseudomonadota</taxon>
        <taxon>Gammaproteobacteria</taxon>
        <taxon>Lysobacterales</taxon>
        <taxon>Lysobacteraceae</taxon>
        <taxon>Novilysobacter</taxon>
    </lineage>
</organism>
<gene>
    <name evidence="2" type="ORF">INQ41_07185</name>
</gene>
<accession>A0A7S6UDX3</accession>
<dbReference type="RefSeq" id="WP_193983156.1">
    <property type="nucleotide sequence ID" value="NZ_CP063656.1"/>
</dbReference>
<feature type="region of interest" description="Disordered" evidence="1">
    <location>
        <begin position="109"/>
        <end position="132"/>
    </location>
</feature>
<keyword evidence="3" id="KW-1185">Reference proteome</keyword>
<dbReference type="AlphaFoldDB" id="A0A7S6UDX3"/>
<feature type="region of interest" description="Disordered" evidence="1">
    <location>
        <begin position="1"/>
        <end position="24"/>
    </location>
</feature>